<feature type="region of interest" description="Disordered" evidence="1">
    <location>
        <begin position="144"/>
        <end position="239"/>
    </location>
</feature>
<evidence type="ECO:0000256" key="2">
    <source>
        <dbReference type="SAM" id="Phobius"/>
    </source>
</evidence>
<evidence type="ECO:0000313" key="3">
    <source>
        <dbReference type="EMBL" id="AUR52336.1"/>
    </source>
</evidence>
<gene>
    <name evidence="3" type="ORF">CUN60_08515</name>
</gene>
<evidence type="ECO:0000256" key="1">
    <source>
        <dbReference type="SAM" id="MobiDB-lite"/>
    </source>
</evidence>
<dbReference type="RefSeq" id="WP_102951629.1">
    <property type="nucleotide sequence ID" value="NZ_CP024847.1"/>
</dbReference>
<dbReference type="KEGG" id="nba:CUN60_08515"/>
<organism evidence="3 4">
    <name type="scientific">Aquella oligotrophica</name>
    <dbReference type="NCBI Taxonomy" id="2067065"/>
    <lineage>
        <taxon>Bacteria</taxon>
        <taxon>Pseudomonadati</taxon>
        <taxon>Pseudomonadota</taxon>
        <taxon>Betaproteobacteria</taxon>
        <taxon>Neisseriales</taxon>
        <taxon>Neisseriaceae</taxon>
        <taxon>Aquella</taxon>
    </lineage>
</organism>
<dbReference type="Proteomes" id="UP000236655">
    <property type="component" value="Chromosome"/>
</dbReference>
<feature type="compositionally biased region" description="Low complexity" evidence="1">
    <location>
        <begin position="144"/>
        <end position="165"/>
    </location>
</feature>
<feature type="compositionally biased region" description="Polar residues" evidence="1">
    <location>
        <begin position="172"/>
        <end position="191"/>
    </location>
</feature>
<feature type="transmembrane region" description="Helical" evidence="2">
    <location>
        <begin position="12"/>
        <end position="37"/>
    </location>
</feature>
<feature type="compositionally biased region" description="Low complexity" evidence="1">
    <location>
        <begin position="229"/>
        <end position="239"/>
    </location>
</feature>
<dbReference type="EMBL" id="CP024847">
    <property type="protein sequence ID" value="AUR52336.1"/>
    <property type="molecule type" value="Genomic_DNA"/>
</dbReference>
<protein>
    <submittedName>
        <fullName evidence="3">Uncharacterized protein</fullName>
    </submittedName>
</protein>
<accession>A0A2I7N791</accession>
<keyword evidence="2" id="KW-1133">Transmembrane helix</keyword>
<dbReference type="AlphaFoldDB" id="A0A2I7N791"/>
<reference evidence="4" key="1">
    <citation type="submission" date="2017-11" db="EMBL/GenBank/DDBJ databases">
        <authorList>
            <person name="Chan K.G."/>
            <person name="Lee L.S."/>
        </authorList>
    </citation>
    <scope>NUCLEOTIDE SEQUENCE [LARGE SCALE GENOMIC DNA]</scope>
    <source>
        <strain evidence="4">DSM 100970</strain>
    </source>
</reference>
<name>A0A2I7N791_9NEIS</name>
<evidence type="ECO:0000313" key="4">
    <source>
        <dbReference type="Proteomes" id="UP000236655"/>
    </source>
</evidence>
<sequence length="239" mass="25263">MKNITINQTINLLSAAAIYLIIISAGIMLGKSVWWLANPLGYDTYSNIVSRNFDSSKLAQTIINRAPFGVVTEEKAPVPTIAEQIKVVGVYAAGLNNSVAFITVSGKNSIAVIGDTVLDAKVKAITPDGVIFLSGKQDVTINLSSSNATPNTNNTSNNNHQNSGSAGYIPSTAPNNSSNQDAQNHSSTNQPANNNENNAAQGSDNDSIADKRRKMIEAFQKQNAGGNGNDNNNNGQQQN</sequence>
<proteinExistence type="predicted"/>
<keyword evidence="4" id="KW-1185">Reference proteome</keyword>
<keyword evidence="2" id="KW-0472">Membrane</keyword>
<keyword evidence="2" id="KW-0812">Transmembrane</keyword>